<evidence type="ECO:0000256" key="1">
    <source>
        <dbReference type="SAM" id="MobiDB-lite"/>
    </source>
</evidence>
<gene>
    <name evidence="2" type="ORF">JDV02_009058</name>
</gene>
<feature type="region of interest" description="Disordered" evidence="1">
    <location>
        <begin position="323"/>
        <end position="358"/>
    </location>
</feature>
<organism evidence="2 3">
    <name type="scientific">Purpureocillium takamizusanense</name>
    <dbReference type="NCBI Taxonomy" id="2060973"/>
    <lineage>
        <taxon>Eukaryota</taxon>
        <taxon>Fungi</taxon>
        <taxon>Dikarya</taxon>
        <taxon>Ascomycota</taxon>
        <taxon>Pezizomycotina</taxon>
        <taxon>Sordariomycetes</taxon>
        <taxon>Hypocreomycetidae</taxon>
        <taxon>Hypocreales</taxon>
        <taxon>Ophiocordycipitaceae</taxon>
        <taxon>Purpureocillium</taxon>
    </lineage>
</organism>
<dbReference type="AlphaFoldDB" id="A0A9Q8VDW0"/>
<sequence>MMPKYRATRIRLDFAKFNDRQPHEFFELEFSLLYAAIHDLVRVAFGTGSLKYATSPWRDRLSNTFCRHVEAIARPDIHGTDWDSLLLHGEERTYLLQGVIGRTLDDLVFSRQLFGSSAEHQAQLQAEDAAYLHVEGFLRCANRVGRNLSYLRGAGSLEPPHFWTQVNETAHIIMRMMMPVHRIVCGRLRNPDESRSGLYQRLHDVVAHAAWLSVGLQLSTCITQIGWLRPGDTSVFGQVNVSDDIYGRARQEAWKLSATLGRGYDLPHVARVKISVVPQITRYEPMAGSEDRSAGLVSYAVTRAHVAYYQAWARDDKDRESLVSLSEHLGGPRPSGRSRDAKGRTKARRRGRPSTSTISKAVRLGSPLVAVWAAWHYSTALSDDHVRHHLMGFVNEVISSIA</sequence>
<keyword evidence="3" id="KW-1185">Reference proteome</keyword>
<evidence type="ECO:0000313" key="3">
    <source>
        <dbReference type="Proteomes" id="UP000829364"/>
    </source>
</evidence>
<dbReference type="KEGG" id="ptkz:JDV02_009058"/>
<protein>
    <submittedName>
        <fullName evidence="2">Uncharacterized protein</fullName>
    </submittedName>
</protein>
<dbReference type="RefSeq" id="XP_047846706.1">
    <property type="nucleotide sequence ID" value="XM_047990697.1"/>
</dbReference>
<accession>A0A9Q8VDW0</accession>
<dbReference type="EMBL" id="CP086362">
    <property type="protein sequence ID" value="UNI23225.1"/>
    <property type="molecule type" value="Genomic_DNA"/>
</dbReference>
<dbReference type="OrthoDB" id="4749307at2759"/>
<dbReference type="Proteomes" id="UP000829364">
    <property type="component" value="Chromosome 9"/>
</dbReference>
<dbReference type="GeneID" id="72071003"/>
<reference evidence="2" key="1">
    <citation type="submission" date="2021-11" db="EMBL/GenBank/DDBJ databases">
        <title>Purpureocillium_takamizusanense_genome.</title>
        <authorList>
            <person name="Nguyen N.-H."/>
        </authorList>
    </citation>
    <scope>NUCLEOTIDE SEQUENCE</scope>
    <source>
        <strain evidence="2">PT3</strain>
    </source>
</reference>
<proteinExistence type="predicted"/>
<evidence type="ECO:0000313" key="2">
    <source>
        <dbReference type="EMBL" id="UNI23225.1"/>
    </source>
</evidence>
<name>A0A9Q8VDW0_9HYPO</name>